<evidence type="ECO:0000313" key="2">
    <source>
        <dbReference type="EMBL" id="SAM07845.1"/>
    </source>
</evidence>
<dbReference type="AlphaFoldDB" id="A0A163KF13"/>
<dbReference type="EMBL" id="LT554857">
    <property type="protein sequence ID" value="SAM07845.1"/>
    <property type="molecule type" value="Genomic_DNA"/>
</dbReference>
<evidence type="ECO:0000313" key="3">
    <source>
        <dbReference type="Proteomes" id="UP000078561"/>
    </source>
</evidence>
<sequence>MVTKRNNHSLSIDFMRAALVHNSRALLKEKLTIRRHPRSDTNMAGSMTESNLLSAVIPLAAEISPRQVPYDWEASGDSDSDAADDKDGGSLHSATSHEIDIDSLIDQQQKQSSTSGLSWTH</sequence>
<evidence type="ECO:0000256" key="1">
    <source>
        <dbReference type="SAM" id="MobiDB-lite"/>
    </source>
</evidence>
<organism evidence="2">
    <name type="scientific">Absidia glauca</name>
    <name type="common">Pin mould</name>
    <dbReference type="NCBI Taxonomy" id="4829"/>
    <lineage>
        <taxon>Eukaryota</taxon>
        <taxon>Fungi</taxon>
        <taxon>Fungi incertae sedis</taxon>
        <taxon>Mucoromycota</taxon>
        <taxon>Mucoromycotina</taxon>
        <taxon>Mucoromycetes</taxon>
        <taxon>Mucorales</taxon>
        <taxon>Cunninghamellaceae</taxon>
        <taxon>Absidia</taxon>
    </lineage>
</organism>
<feature type="compositionally biased region" description="Basic and acidic residues" evidence="1">
    <location>
        <begin position="83"/>
        <end position="100"/>
    </location>
</feature>
<proteinExistence type="predicted"/>
<keyword evidence="3" id="KW-1185">Reference proteome</keyword>
<reference evidence="2" key="1">
    <citation type="submission" date="2016-04" db="EMBL/GenBank/DDBJ databases">
        <authorList>
            <person name="Evans L.H."/>
            <person name="Alamgir A."/>
            <person name="Owens N."/>
            <person name="Weber N.D."/>
            <person name="Virtaneva K."/>
            <person name="Barbian K."/>
            <person name="Babar A."/>
            <person name="Rosenke K."/>
        </authorList>
    </citation>
    <scope>NUCLEOTIDE SEQUENCE [LARGE SCALE GENOMIC DNA]</scope>
    <source>
        <strain evidence="2">CBS 101.48</strain>
    </source>
</reference>
<feature type="non-terminal residue" evidence="2">
    <location>
        <position position="121"/>
    </location>
</feature>
<accession>A0A163KF13</accession>
<dbReference type="Proteomes" id="UP000078561">
    <property type="component" value="Unassembled WGS sequence"/>
</dbReference>
<gene>
    <name evidence="2" type="primary">ABSGL_13502.1 scaffold 14188</name>
</gene>
<dbReference type="InParanoid" id="A0A163KF13"/>
<feature type="compositionally biased region" description="Polar residues" evidence="1">
    <location>
        <begin position="105"/>
        <end position="121"/>
    </location>
</feature>
<name>A0A163KF13_ABSGL</name>
<feature type="region of interest" description="Disordered" evidence="1">
    <location>
        <begin position="68"/>
        <end position="121"/>
    </location>
</feature>
<protein>
    <submittedName>
        <fullName evidence="2">Uncharacterized protein</fullName>
    </submittedName>
</protein>